<dbReference type="Gene3D" id="1.25.40.10">
    <property type="entry name" value="Tetratricopeptide repeat domain"/>
    <property type="match status" value="2"/>
</dbReference>
<dbReference type="PANTHER" id="PTHR19959">
    <property type="entry name" value="KINESIN LIGHT CHAIN"/>
    <property type="match status" value="1"/>
</dbReference>
<gene>
    <name evidence="2" type="ORF">FIBSPDRAFT_749141</name>
</gene>
<evidence type="ECO:0000259" key="1">
    <source>
        <dbReference type="Pfam" id="PF12770"/>
    </source>
</evidence>
<evidence type="ECO:0000313" key="2">
    <source>
        <dbReference type="EMBL" id="KZP16166.1"/>
    </source>
</evidence>
<dbReference type="Proteomes" id="UP000076532">
    <property type="component" value="Unassembled WGS sequence"/>
</dbReference>
<dbReference type="InterPro" id="IPR011990">
    <property type="entry name" value="TPR-like_helical_dom_sf"/>
</dbReference>
<dbReference type="SUPFAM" id="SSF48452">
    <property type="entry name" value="TPR-like"/>
    <property type="match status" value="1"/>
</dbReference>
<keyword evidence="3" id="KW-1185">Reference proteome</keyword>
<proteinExistence type="predicted"/>
<feature type="domain" description="CHAT" evidence="1">
    <location>
        <begin position="746"/>
        <end position="989"/>
    </location>
</feature>
<name>A0A166EVZ9_9AGAM</name>
<dbReference type="InterPro" id="IPR024983">
    <property type="entry name" value="CHAT_dom"/>
</dbReference>
<protein>
    <recommendedName>
        <fullName evidence="1">CHAT domain-containing protein</fullName>
    </recommendedName>
</protein>
<evidence type="ECO:0000313" key="3">
    <source>
        <dbReference type="Proteomes" id="UP000076532"/>
    </source>
</evidence>
<organism evidence="2 3">
    <name type="scientific">Athelia psychrophila</name>
    <dbReference type="NCBI Taxonomy" id="1759441"/>
    <lineage>
        <taxon>Eukaryota</taxon>
        <taxon>Fungi</taxon>
        <taxon>Dikarya</taxon>
        <taxon>Basidiomycota</taxon>
        <taxon>Agaricomycotina</taxon>
        <taxon>Agaricomycetes</taxon>
        <taxon>Agaricomycetidae</taxon>
        <taxon>Atheliales</taxon>
        <taxon>Atheliaceae</taxon>
        <taxon>Athelia</taxon>
    </lineage>
</organism>
<dbReference type="OrthoDB" id="9991317at2759"/>
<feature type="non-terminal residue" evidence="2">
    <location>
        <position position="990"/>
    </location>
</feature>
<dbReference type="EMBL" id="KV417596">
    <property type="protein sequence ID" value="KZP16166.1"/>
    <property type="molecule type" value="Genomic_DNA"/>
</dbReference>
<sequence>MGQVERRIPEEVAEDLEISNIQQSLALTPDGHPNKPALLSNLGESYRARFGRLGDLADLEHSIASLEQALALTLYGHPNKPDTLTSLGNSYQTRFLRLGDLADGNNAIASWEQGLALTPDVHLVKANRLSNIGAGYRARFERLGDHADLEHSIASLEQAQAVALTPDGHPDKPGRLTNLGNGYGERFERLGDLADVENSIVSYQQAVALTPDGHPDRPGRLTNFGHGCARRFLRLGDLVDVENSIASHQQAVALTPDGHPDKPAYLTNLGNGYGERFERLGDLADVENSIASHQQAVALTPDGHPDKPGCLTNLGNGHLRRFERLGDLADVENSIASHQQAVALTPDGHPGKPAHLTSLGSGYGQRFERLGDLADVENSIASHQQAVALTPDGHPNMPVCLANLSKGYERRFERLGDLADLENSIASHQQAVALTPDGHPQKSQFLFNLGQTQHIAWTHTHEESNLHNAVLNMQSAAQSLGGPPRVMLEASRSWARLCLVSLDIPSALTAFRTAIEILPQIAWLGLDIGSRQDWLAKEKPEELGCMAATCAIRLGRFEEAVELLDMARSVFWQQASSVRSNLQDLTAEWPELARELEMVSHKLDTSSFSGLSTASSGTKLYEHQLAGHRGLVLRRESLIKEIRLVPGFEFFLKPTPFNRLRDAAATGRVVIINISKLGTDALVFDCTNSIRHVLLSRPSLTLPEALDSIDLDTFKPAKETDLTPFDDPAQRQGRADITEDHQTSRTLPRIWERILKPILAAVGIPLQPIHDRVPPHRILWYLTGPLTFTPIHAAEHVSQLVVSSYVTTLSSLAEAQKRQSEAISGYPMLLAISQPDTPDLSRIPHATDEVNMVMQTALAAGWPEGKLQRFDRADAIIDQVSTALNSCSWVHFACHAMQHASDGMESAFALHDGRLKLSVIAAKRLPSARFAFLSACESASGLEGSPGEAIHLSAGMQFAGFSSVIATMWSIQDEDAPIIAKHTYAYLLRN</sequence>
<dbReference type="Pfam" id="PF12770">
    <property type="entry name" value="CHAT"/>
    <property type="match status" value="1"/>
</dbReference>
<accession>A0A166EVZ9</accession>
<dbReference type="PANTHER" id="PTHR19959:SF119">
    <property type="entry name" value="FUNGAL LIPASE-LIKE DOMAIN-CONTAINING PROTEIN"/>
    <property type="match status" value="1"/>
</dbReference>
<dbReference type="SUPFAM" id="SSF81901">
    <property type="entry name" value="HCP-like"/>
    <property type="match status" value="1"/>
</dbReference>
<reference evidence="2 3" key="1">
    <citation type="journal article" date="2016" name="Mol. Biol. Evol.">
        <title>Comparative Genomics of Early-Diverging Mushroom-Forming Fungi Provides Insights into the Origins of Lignocellulose Decay Capabilities.</title>
        <authorList>
            <person name="Nagy L.G."/>
            <person name="Riley R."/>
            <person name="Tritt A."/>
            <person name="Adam C."/>
            <person name="Daum C."/>
            <person name="Floudas D."/>
            <person name="Sun H."/>
            <person name="Yadav J.S."/>
            <person name="Pangilinan J."/>
            <person name="Larsson K.H."/>
            <person name="Matsuura K."/>
            <person name="Barry K."/>
            <person name="Labutti K."/>
            <person name="Kuo R."/>
            <person name="Ohm R.A."/>
            <person name="Bhattacharya S.S."/>
            <person name="Shirouzu T."/>
            <person name="Yoshinaga Y."/>
            <person name="Martin F.M."/>
            <person name="Grigoriev I.V."/>
            <person name="Hibbett D.S."/>
        </authorList>
    </citation>
    <scope>NUCLEOTIDE SEQUENCE [LARGE SCALE GENOMIC DNA]</scope>
    <source>
        <strain evidence="2 3">CBS 109695</strain>
    </source>
</reference>
<dbReference type="AlphaFoldDB" id="A0A166EVZ9"/>